<dbReference type="EMBL" id="QJVD01000015">
    <property type="protein sequence ID" value="PYI66468.1"/>
    <property type="molecule type" value="Genomic_DNA"/>
</dbReference>
<dbReference type="Proteomes" id="UP000247832">
    <property type="component" value="Unassembled WGS sequence"/>
</dbReference>
<reference evidence="1 2" key="1">
    <citation type="submission" date="2018-05" db="EMBL/GenBank/DDBJ databases">
        <title>Genetic diversity of glacier-inhabiting Cryobacterium bacteria in China and description of Cryobacterium mengkeensis sp. nov. and Arthrobacter glacialis sp. nov.</title>
        <authorList>
            <person name="Liu Q."/>
            <person name="Xin Y.-H."/>
        </authorList>
    </citation>
    <scope>NUCLEOTIDE SEQUENCE [LARGE SCALE GENOMIC DNA]</scope>
    <source>
        <strain evidence="1 2">LI2</strain>
    </source>
</reference>
<dbReference type="AlphaFoldDB" id="A0A2V5L5J9"/>
<sequence length="102" mass="12127">MSDKRARRVIRLFPDYGHRWPLWENSTAERPTKYTMEPADFGLSQNLTSRLRTWYDAWDAEVLYEYGWGSPENEAAWKEEGASIAMQLREEVKTFADVEYEE</sequence>
<proteinExistence type="predicted"/>
<protein>
    <submittedName>
        <fullName evidence="1">Uncharacterized protein</fullName>
    </submittedName>
</protein>
<dbReference type="OrthoDB" id="4381340at2"/>
<accession>A0A2V5L5J9</accession>
<comment type="caution">
    <text evidence="1">The sequence shown here is derived from an EMBL/GenBank/DDBJ whole genome shotgun (WGS) entry which is preliminary data.</text>
</comment>
<evidence type="ECO:0000313" key="2">
    <source>
        <dbReference type="Proteomes" id="UP000247832"/>
    </source>
</evidence>
<name>A0A2V5L5J9_9MICC</name>
<keyword evidence="2" id="KW-1185">Reference proteome</keyword>
<gene>
    <name evidence="1" type="ORF">CVV68_14375</name>
</gene>
<dbReference type="RefSeq" id="WP_110501687.1">
    <property type="nucleotide sequence ID" value="NZ_QJVD01000015.1"/>
</dbReference>
<evidence type="ECO:0000313" key="1">
    <source>
        <dbReference type="EMBL" id="PYI66468.1"/>
    </source>
</evidence>
<organism evidence="1 2">
    <name type="scientific">Arthrobacter livingstonensis</name>
    <dbReference type="NCBI Taxonomy" id="670078"/>
    <lineage>
        <taxon>Bacteria</taxon>
        <taxon>Bacillati</taxon>
        <taxon>Actinomycetota</taxon>
        <taxon>Actinomycetes</taxon>
        <taxon>Micrococcales</taxon>
        <taxon>Micrococcaceae</taxon>
        <taxon>Arthrobacter</taxon>
    </lineage>
</organism>